<comment type="similarity">
    <text evidence="2">Belongs to the HsdR family.</text>
</comment>
<evidence type="ECO:0000256" key="1">
    <source>
        <dbReference type="ARBA" id="ARBA00000851"/>
    </source>
</evidence>
<keyword evidence="8 12" id="KW-0378">Hydrolase</keyword>
<comment type="caution">
    <text evidence="12">The sequence shown here is derived from an EMBL/GenBank/DDBJ whole genome shotgun (WGS) entry which is preliminary data.</text>
</comment>
<reference evidence="12 13" key="1">
    <citation type="submission" date="2017-01" db="EMBL/GenBank/DDBJ databases">
        <title>The cable genome- insights into the physiology and evolution of filamentous bacteria capable of sulfide oxidation via long distance electron transfer.</title>
        <authorList>
            <person name="Schreiber L."/>
            <person name="Bjerg J.T."/>
            <person name="Boggild A."/>
            <person name="Van De Vossenberg J."/>
            <person name="Meysman F."/>
            <person name="Nielsen L.P."/>
            <person name="Schramm A."/>
            <person name="Kjeldsen K.U."/>
        </authorList>
    </citation>
    <scope>NUCLEOTIDE SEQUENCE [LARGE SCALE GENOMIC DNA]</scope>
    <source>
        <strain evidence="12">MCF</strain>
    </source>
</reference>
<keyword evidence="9" id="KW-0067">ATP-binding</keyword>
<dbReference type="EC" id="3.1.21.3" evidence="3"/>
<feature type="domain" description="Restriction endonuclease type I HsdR N-terminal" evidence="11">
    <location>
        <begin position="3"/>
        <end position="180"/>
    </location>
</feature>
<evidence type="ECO:0000313" key="13">
    <source>
        <dbReference type="Proteomes" id="UP000287853"/>
    </source>
</evidence>
<dbReference type="GO" id="GO:0009307">
    <property type="term" value="P:DNA restriction-modification system"/>
    <property type="evidence" value="ECO:0007669"/>
    <property type="project" value="UniProtKB-KW"/>
</dbReference>
<dbReference type="Proteomes" id="UP000287853">
    <property type="component" value="Unassembled WGS sequence"/>
</dbReference>
<keyword evidence="10" id="KW-0238">DNA-binding</keyword>
<evidence type="ECO:0000313" key="12">
    <source>
        <dbReference type="EMBL" id="RWX43305.1"/>
    </source>
</evidence>
<sequence>MKFTEAKLEQAIITLLAEQGFPHTRGDSPDLPAREPEDVLLKDDLRSFLTRCYPQEKLTNNEINSIILRLEALPAADLYNSNRQIHKLMVDGFLLKREDHSQKDLYIQLIDYAGLPEQHQPRPEELTTIIAEGSPNYSSDQNHYRLVSQLPIEGREKTRIPDVILYINGLPLVVFEFKSAIREEATITMPTNSSPSAMPVISPS</sequence>
<evidence type="ECO:0000259" key="11">
    <source>
        <dbReference type="Pfam" id="PF04313"/>
    </source>
</evidence>
<dbReference type="AlphaFoldDB" id="A0A3S4T580"/>
<evidence type="ECO:0000256" key="10">
    <source>
        <dbReference type="ARBA" id="ARBA00023125"/>
    </source>
</evidence>
<accession>A0A3S4T580</accession>
<evidence type="ECO:0000256" key="3">
    <source>
        <dbReference type="ARBA" id="ARBA00012654"/>
    </source>
</evidence>
<dbReference type="GO" id="GO:0005524">
    <property type="term" value="F:ATP binding"/>
    <property type="evidence" value="ECO:0007669"/>
    <property type="project" value="UniProtKB-KW"/>
</dbReference>
<dbReference type="InterPro" id="IPR051268">
    <property type="entry name" value="Type-I_R_enzyme_R_subunit"/>
</dbReference>
<evidence type="ECO:0000256" key="8">
    <source>
        <dbReference type="ARBA" id="ARBA00022801"/>
    </source>
</evidence>
<organism evidence="12 13">
    <name type="scientific">Candidatus Electrothrix aarhusensis</name>
    <dbReference type="NCBI Taxonomy" id="1859131"/>
    <lineage>
        <taxon>Bacteria</taxon>
        <taxon>Pseudomonadati</taxon>
        <taxon>Thermodesulfobacteriota</taxon>
        <taxon>Desulfobulbia</taxon>
        <taxon>Desulfobulbales</taxon>
        <taxon>Desulfobulbaceae</taxon>
        <taxon>Candidatus Electrothrix</taxon>
    </lineage>
</organism>
<dbReference type="CDD" id="cd22332">
    <property type="entry name" value="HsdR_N"/>
    <property type="match status" value="1"/>
</dbReference>
<proteinExistence type="inferred from homology"/>
<protein>
    <recommendedName>
        <fullName evidence="3">type I site-specific deoxyribonuclease</fullName>
        <ecNumber evidence="3">3.1.21.3</ecNumber>
    </recommendedName>
</protein>
<dbReference type="Pfam" id="PF04313">
    <property type="entry name" value="HSDR_N"/>
    <property type="match status" value="1"/>
</dbReference>
<comment type="catalytic activity">
    <reaction evidence="1">
        <text>Endonucleolytic cleavage of DNA to give random double-stranded fragments with terminal 5'-phosphates, ATP is simultaneously hydrolyzed.</text>
        <dbReference type="EC" id="3.1.21.3"/>
    </reaction>
</comment>
<evidence type="ECO:0000256" key="2">
    <source>
        <dbReference type="ARBA" id="ARBA00008598"/>
    </source>
</evidence>
<keyword evidence="7" id="KW-0255">Endonuclease</keyword>
<evidence type="ECO:0000256" key="7">
    <source>
        <dbReference type="ARBA" id="ARBA00022759"/>
    </source>
</evidence>
<dbReference type="PANTHER" id="PTHR30195">
    <property type="entry name" value="TYPE I SITE-SPECIFIC DEOXYRIBONUCLEASE PROTEIN SUBUNIT M AND R"/>
    <property type="match status" value="1"/>
</dbReference>
<keyword evidence="13" id="KW-1185">Reference proteome</keyword>
<evidence type="ECO:0000256" key="6">
    <source>
        <dbReference type="ARBA" id="ARBA00022747"/>
    </source>
</evidence>
<dbReference type="GO" id="GO:0003677">
    <property type="term" value="F:DNA binding"/>
    <property type="evidence" value="ECO:0007669"/>
    <property type="project" value="UniProtKB-KW"/>
</dbReference>
<dbReference type="Gene3D" id="3.90.1570.50">
    <property type="match status" value="1"/>
</dbReference>
<dbReference type="EMBL" id="MTKO01000124">
    <property type="protein sequence ID" value="RWX43305.1"/>
    <property type="molecule type" value="Genomic_DNA"/>
</dbReference>
<keyword evidence="5" id="KW-0547">Nucleotide-binding</keyword>
<evidence type="ECO:0000256" key="4">
    <source>
        <dbReference type="ARBA" id="ARBA00022722"/>
    </source>
</evidence>
<evidence type="ECO:0000256" key="9">
    <source>
        <dbReference type="ARBA" id="ARBA00022840"/>
    </source>
</evidence>
<dbReference type="PANTHER" id="PTHR30195:SF16">
    <property type="entry name" value="TYPE I RESTRICTION ENZYME ENDONUCLEASE SUBUNIT"/>
    <property type="match status" value="1"/>
</dbReference>
<gene>
    <name evidence="12" type="ORF">H206_02903</name>
</gene>
<dbReference type="InterPro" id="IPR007409">
    <property type="entry name" value="Restrct_endonuc_type1_HsdR_N"/>
</dbReference>
<evidence type="ECO:0000256" key="5">
    <source>
        <dbReference type="ARBA" id="ARBA00022741"/>
    </source>
</evidence>
<keyword evidence="4" id="KW-0540">Nuclease</keyword>
<dbReference type="GO" id="GO:0009035">
    <property type="term" value="F:type I site-specific deoxyribonuclease activity"/>
    <property type="evidence" value="ECO:0007669"/>
    <property type="project" value="UniProtKB-EC"/>
</dbReference>
<keyword evidence="6" id="KW-0680">Restriction system</keyword>
<name>A0A3S4T580_9BACT</name>